<dbReference type="InterPro" id="IPR036291">
    <property type="entry name" value="NAD(P)-bd_dom_sf"/>
</dbReference>
<dbReference type="InterPro" id="IPR008030">
    <property type="entry name" value="NmrA-like"/>
</dbReference>
<dbReference type="Gene3D" id="3.90.25.10">
    <property type="entry name" value="UDP-galactose 4-epimerase, domain 1"/>
    <property type="match status" value="1"/>
</dbReference>
<feature type="domain" description="NmrA-like" evidence="1">
    <location>
        <begin position="3"/>
        <end position="231"/>
    </location>
</feature>
<proteinExistence type="predicted"/>
<evidence type="ECO:0000259" key="1">
    <source>
        <dbReference type="Pfam" id="PF05368"/>
    </source>
</evidence>
<dbReference type="InterPro" id="IPR051604">
    <property type="entry name" value="Ergot_Alk_Oxidoreductase"/>
</dbReference>
<reference evidence="2" key="1">
    <citation type="submission" date="2022-07" db="EMBL/GenBank/DDBJ databases">
        <title>Draft genome of Pseudomonas carnis strain LP isolated from cheese.</title>
        <authorList>
            <person name="Wolfe B.E."/>
        </authorList>
    </citation>
    <scope>NUCLEOTIDE SEQUENCE</scope>
    <source>
        <strain evidence="2">LP</strain>
    </source>
</reference>
<protein>
    <submittedName>
        <fullName evidence="2">NmrA family NAD(P)-binding protein</fullName>
    </submittedName>
</protein>
<organism evidence="2 3">
    <name type="scientific">Pseudomonas carnis</name>
    <dbReference type="NCBI Taxonomy" id="2487355"/>
    <lineage>
        <taxon>Bacteria</taxon>
        <taxon>Pseudomonadati</taxon>
        <taxon>Pseudomonadota</taxon>
        <taxon>Gammaproteobacteria</taxon>
        <taxon>Pseudomonadales</taxon>
        <taxon>Pseudomonadaceae</taxon>
        <taxon>Pseudomonas</taxon>
    </lineage>
</organism>
<comment type="caution">
    <text evidence="2">The sequence shown here is derived from an EMBL/GenBank/DDBJ whole genome shotgun (WGS) entry which is preliminary data.</text>
</comment>
<dbReference type="Proteomes" id="UP001150614">
    <property type="component" value="Unassembled WGS sequence"/>
</dbReference>
<dbReference type="RefSeq" id="WP_274129138.1">
    <property type="nucleotide sequence ID" value="NZ_JANCLL010000037.1"/>
</dbReference>
<dbReference type="SUPFAM" id="SSF51735">
    <property type="entry name" value="NAD(P)-binding Rossmann-fold domains"/>
    <property type="match status" value="1"/>
</dbReference>
<evidence type="ECO:0000313" key="3">
    <source>
        <dbReference type="Proteomes" id="UP001150614"/>
    </source>
</evidence>
<gene>
    <name evidence="2" type="ORF">NMG11_24700</name>
</gene>
<dbReference type="PANTHER" id="PTHR43162">
    <property type="match status" value="1"/>
</dbReference>
<keyword evidence="3" id="KW-1185">Reference proteome</keyword>
<dbReference type="Pfam" id="PF05368">
    <property type="entry name" value="NmrA"/>
    <property type="match status" value="1"/>
</dbReference>
<sequence length="287" mass="31434">MFAVMGVTGQVGRAVANALLDAGEQVRVIVRDSAKGAVWADRGCEVAVTDNRNIPAMTRALTGVDGAFILMPPNYDPSPGFTDTVEANRSVREALDKAKPAKVVVLSTVGAHVERENLLNNLKMSEESFRTLNLPITFVRAAWFMENSSWDLSDARVGNINSFLQPADHPIPMIAIRDIGTTVSQLLHEEWDGARFVELEGPSRYSAKDIENALSLAFGHRVTTNVIPRSEWEPLFRSQGATNPLPRIQMINGFNEGWIDFEGGGIEMRKGSTTLNEAISQLVAERA</sequence>
<evidence type="ECO:0000313" key="2">
    <source>
        <dbReference type="EMBL" id="MDD1947024.1"/>
    </source>
</evidence>
<accession>A0ABT5RM19</accession>
<dbReference type="PANTHER" id="PTHR43162:SF1">
    <property type="entry name" value="PRESTALK A DIFFERENTIATION PROTEIN A"/>
    <property type="match status" value="1"/>
</dbReference>
<dbReference type="Gene3D" id="3.40.50.720">
    <property type="entry name" value="NAD(P)-binding Rossmann-like Domain"/>
    <property type="match status" value="1"/>
</dbReference>
<name>A0ABT5RM19_9PSED</name>
<dbReference type="EMBL" id="JANCLL010000037">
    <property type="protein sequence ID" value="MDD1947024.1"/>
    <property type="molecule type" value="Genomic_DNA"/>
</dbReference>